<dbReference type="PANTHER" id="PTHR36302:SF1">
    <property type="entry name" value="COPPER CHAPERONE PCU(A)C"/>
    <property type="match status" value="1"/>
</dbReference>
<evidence type="ECO:0000256" key="1">
    <source>
        <dbReference type="SAM" id="SignalP"/>
    </source>
</evidence>
<dbReference type="PANTHER" id="PTHR36302">
    <property type="entry name" value="BLR7088 PROTEIN"/>
    <property type="match status" value="1"/>
</dbReference>
<organism evidence="2 3">
    <name type="scientific">Oleomonas cavernae</name>
    <dbReference type="NCBI Taxonomy" id="2320859"/>
    <lineage>
        <taxon>Bacteria</taxon>
        <taxon>Pseudomonadati</taxon>
        <taxon>Pseudomonadota</taxon>
        <taxon>Alphaproteobacteria</taxon>
        <taxon>Acetobacterales</taxon>
        <taxon>Acetobacteraceae</taxon>
        <taxon>Oleomonas</taxon>
    </lineage>
</organism>
<dbReference type="Proteomes" id="UP000284605">
    <property type="component" value="Unassembled WGS sequence"/>
</dbReference>
<protein>
    <submittedName>
        <fullName evidence="2">Copper chaperone PCu(A)C</fullName>
    </submittedName>
</protein>
<gene>
    <name evidence="2" type="ORF">D3874_24370</name>
</gene>
<feature type="signal peptide" evidence="1">
    <location>
        <begin position="1"/>
        <end position="23"/>
    </location>
</feature>
<accession>A0A418WJD1</accession>
<dbReference type="InterPro" id="IPR036182">
    <property type="entry name" value="PCuAC_sf"/>
</dbReference>
<sequence length="162" mass="17093">MNMLSRFAAVLALLMGFASLAQAHEYELGPLEILHPWSRATPGAATVGGGYFTIENKGDTPDRLVLVSSDIAEKVQIHEMAMSADGMSSMKELTDGLVVPAKGAVELKPGAIHLMFIGLKHPLKEGEPFLATLSFEKAGTVEVKFVVGPAGAAGGEAEHKHN</sequence>
<proteinExistence type="predicted"/>
<feature type="chain" id="PRO_5019472614" evidence="1">
    <location>
        <begin position="24"/>
        <end position="162"/>
    </location>
</feature>
<reference evidence="2 3" key="1">
    <citation type="submission" date="2018-09" db="EMBL/GenBank/DDBJ databases">
        <authorList>
            <person name="Zhu H."/>
        </authorList>
    </citation>
    <scope>NUCLEOTIDE SEQUENCE [LARGE SCALE GENOMIC DNA]</scope>
    <source>
        <strain evidence="2 3">K1W22B-8</strain>
    </source>
</reference>
<evidence type="ECO:0000313" key="2">
    <source>
        <dbReference type="EMBL" id="RJF90167.1"/>
    </source>
</evidence>
<dbReference type="AlphaFoldDB" id="A0A418WJD1"/>
<keyword evidence="1" id="KW-0732">Signal</keyword>
<keyword evidence="3" id="KW-1185">Reference proteome</keyword>
<dbReference type="SUPFAM" id="SSF110087">
    <property type="entry name" value="DR1885-like metal-binding protein"/>
    <property type="match status" value="1"/>
</dbReference>
<evidence type="ECO:0000313" key="3">
    <source>
        <dbReference type="Proteomes" id="UP000284605"/>
    </source>
</evidence>
<name>A0A418WJD1_9PROT</name>
<dbReference type="OrthoDB" id="9796962at2"/>
<dbReference type="Pfam" id="PF04314">
    <property type="entry name" value="PCuAC"/>
    <property type="match status" value="1"/>
</dbReference>
<dbReference type="Gene3D" id="2.60.40.1890">
    <property type="entry name" value="PCu(A)C copper chaperone"/>
    <property type="match status" value="1"/>
</dbReference>
<dbReference type="InterPro" id="IPR007410">
    <property type="entry name" value="LpqE-like"/>
</dbReference>
<comment type="caution">
    <text evidence="2">The sequence shown here is derived from an EMBL/GenBank/DDBJ whole genome shotgun (WGS) entry which is preliminary data.</text>
</comment>
<dbReference type="EMBL" id="QYUK01000011">
    <property type="protein sequence ID" value="RJF90167.1"/>
    <property type="molecule type" value="Genomic_DNA"/>
</dbReference>
<dbReference type="InterPro" id="IPR058248">
    <property type="entry name" value="Lxx211020-like"/>
</dbReference>